<keyword evidence="7 14" id="KW-1133">Transmembrane helix</keyword>
<keyword evidence="16" id="KW-1185">Reference proteome</keyword>
<dbReference type="GO" id="GO:0005307">
    <property type="term" value="F:choline:sodium symporter activity"/>
    <property type="evidence" value="ECO:0007669"/>
    <property type="project" value="TreeGrafter"/>
</dbReference>
<dbReference type="GO" id="GO:0008292">
    <property type="term" value="P:acetylcholine biosynthetic process"/>
    <property type="evidence" value="ECO:0007669"/>
    <property type="project" value="TreeGrafter"/>
</dbReference>
<evidence type="ECO:0000256" key="5">
    <source>
        <dbReference type="ARBA" id="ARBA00022847"/>
    </source>
</evidence>
<evidence type="ECO:0000256" key="10">
    <source>
        <dbReference type="ARBA" id="ARBA00023136"/>
    </source>
</evidence>
<comment type="subcellular location">
    <subcellularLocation>
        <location evidence="1">Membrane</location>
        <topology evidence="1">Multi-pass membrane protein</topology>
    </subcellularLocation>
</comment>
<evidence type="ECO:0000256" key="8">
    <source>
        <dbReference type="ARBA" id="ARBA00023053"/>
    </source>
</evidence>
<accession>A0A3B3UM79</accession>
<feature type="transmembrane region" description="Helical" evidence="14">
    <location>
        <begin position="157"/>
        <end position="179"/>
    </location>
</feature>
<dbReference type="GO" id="GO:0005886">
    <property type="term" value="C:plasma membrane"/>
    <property type="evidence" value="ECO:0007669"/>
    <property type="project" value="TreeGrafter"/>
</dbReference>
<evidence type="ECO:0000313" key="15">
    <source>
        <dbReference type="Ensembl" id="ENSPLAP00000013978.1"/>
    </source>
</evidence>
<dbReference type="InterPro" id="IPR052244">
    <property type="entry name" value="Choline_transporter"/>
</dbReference>
<evidence type="ECO:0000256" key="2">
    <source>
        <dbReference type="ARBA" id="ARBA00006434"/>
    </source>
</evidence>
<feature type="transmembrane region" description="Helical" evidence="14">
    <location>
        <begin position="51"/>
        <end position="72"/>
    </location>
</feature>
<feature type="transmembrane region" description="Helical" evidence="14">
    <location>
        <begin position="6"/>
        <end position="25"/>
    </location>
</feature>
<protein>
    <submittedName>
        <fullName evidence="15">High-affinity choline transporter 1-like</fullName>
    </submittedName>
</protein>
<evidence type="ECO:0000256" key="3">
    <source>
        <dbReference type="ARBA" id="ARBA00022448"/>
    </source>
</evidence>
<dbReference type="PROSITE" id="PS50283">
    <property type="entry name" value="NA_SOLUT_SYMP_3"/>
    <property type="match status" value="1"/>
</dbReference>
<feature type="transmembrane region" description="Helical" evidence="14">
    <location>
        <begin position="84"/>
        <end position="105"/>
    </location>
</feature>
<dbReference type="GeneTree" id="ENSGT00940000163454"/>
<evidence type="ECO:0000313" key="16">
    <source>
        <dbReference type="Proteomes" id="UP000261500"/>
    </source>
</evidence>
<evidence type="ECO:0000256" key="9">
    <source>
        <dbReference type="ARBA" id="ARBA00023065"/>
    </source>
</evidence>
<feature type="transmembrane region" description="Helical" evidence="14">
    <location>
        <begin position="126"/>
        <end position="151"/>
    </location>
</feature>
<dbReference type="CDD" id="cd11474">
    <property type="entry name" value="SLC5sbd_CHT"/>
    <property type="match status" value="1"/>
</dbReference>
<proteinExistence type="inferred from homology"/>
<comment type="similarity">
    <text evidence="2 13">Belongs to the sodium:solute symporter (SSF) (TC 2.A.21) family.</text>
</comment>
<feature type="transmembrane region" description="Helical" evidence="14">
    <location>
        <begin position="492"/>
        <end position="512"/>
    </location>
</feature>
<dbReference type="InterPro" id="IPR001734">
    <property type="entry name" value="Na/solute_symporter"/>
</dbReference>
<keyword evidence="5" id="KW-0769">Symport</keyword>
<evidence type="ECO:0000256" key="7">
    <source>
        <dbReference type="ARBA" id="ARBA00022989"/>
    </source>
</evidence>
<evidence type="ECO:0000256" key="12">
    <source>
        <dbReference type="ARBA" id="ARBA00023201"/>
    </source>
</evidence>
<feature type="transmembrane region" description="Helical" evidence="14">
    <location>
        <begin position="390"/>
        <end position="408"/>
    </location>
</feature>
<feature type="transmembrane region" description="Helical" evidence="14">
    <location>
        <begin position="253"/>
        <end position="273"/>
    </location>
</feature>
<keyword evidence="12" id="KW-0739">Sodium transport</keyword>
<feature type="transmembrane region" description="Helical" evidence="14">
    <location>
        <begin position="342"/>
        <end position="370"/>
    </location>
</feature>
<keyword evidence="11" id="KW-0325">Glycoprotein</keyword>
<keyword evidence="6" id="KW-0530">Neurotransmitter biosynthesis</keyword>
<reference evidence="15" key="2">
    <citation type="submission" date="2025-09" db="UniProtKB">
        <authorList>
            <consortium name="Ensembl"/>
        </authorList>
    </citation>
    <scope>IDENTIFICATION</scope>
</reference>
<dbReference type="PANTHER" id="PTHR45897">
    <property type="entry name" value="HIGH-AFFINITY CHOLINE TRANSPORTER 1"/>
    <property type="match status" value="1"/>
</dbReference>
<reference evidence="15" key="1">
    <citation type="submission" date="2025-08" db="UniProtKB">
        <authorList>
            <consortium name="Ensembl"/>
        </authorList>
    </citation>
    <scope>IDENTIFICATION</scope>
</reference>
<evidence type="ECO:0000256" key="13">
    <source>
        <dbReference type="RuleBase" id="RU362091"/>
    </source>
</evidence>
<evidence type="ECO:0000256" key="14">
    <source>
        <dbReference type="SAM" id="Phobius"/>
    </source>
</evidence>
<evidence type="ECO:0000256" key="11">
    <source>
        <dbReference type="ARBA" id="ARBA00023180"/>
    </source>
</evidence>
<keyword evidence="8" id="KW-0915">Sodium</keyword>
<dbReference type="STRING" id="48699.ENSPLAP00000013978"/>
<dbReference type="InterPro" id="IPR038377">
    <property type="entry name" value="Na/Glc_symporter_sf"/>
</dbReference>
<evidence type="ECO:0000256" key="4">
    <source>
        <dbReference type="ARBA" id="ARBA00022692"/>
    </source>
</evidence>
<evidence type="ECO:0000256" key="6">
    <source>
        <dbReference type="ARBA" id="ARBA00022979"/>
    </source>
</evidence>
<keyword evidence="4 14" id="KW-0812">Transmembrane</keyword>
<feature type="transmembrane region" description="Helical" evidence="14">
    <location>
        <begin position="414"/>
        <end position="435"/>
    </location>
</feature>
<dbReference type="PANTHER" id="PTHR45897:SF5">
    <property type="entry name" value="HIGH AFFINITY CHOLINE TRANSPORTER 1"/>
    <property type="match status" value="1"/>
</dbReference>
<dbReference type="AlphaFoldDB" id="A0A3B3UM79"/>
<feature type="transmembrane region" description="Helical" evidence="14">
    <location>
        <begin position="191"/>
        <end position="210"/>
    </location>
</feature>
<dbReference type="Gene3D" id="1.20.1730.10">
    <property type="entry name" value="Sodium/glucose cotransporter"/>
    <property type="match status" value="1"/>
</dbReference>
<keyword evidence="3" id="KW-0813">Transport</keyword>
<keyword evidence="10 14" id="KW-0472">Membrane</keyword>
<dbReference type="Ensembl" id="ENSPLAT00000022139.1">
    <property type="protein sequence ID" value="ENSPLAP00000013978.1"/>
    <property type="gene ID" value="ENSPLAG00000017589.1"/>
</dbReference>
<keyword evidence="9" id="KW-0406">Ion transport</keyword>
<evidence type="ECO:0000256" key="1">
    <source>
        <dbReference type="ARBA" id="ARBA00004141"/>
    </source>
</evidence>
<dbReference type="Proteomes" id="UP000261500">
    <property type="component" value="Unplaced"/>
</dbReference>
<dbReference type="Pfam" id="PF00474">
    <property type="entry name" value="SSF"/>
    <property type="match status" value="1"/>
</dbReference>
<organism evidence="15 16">
    <name type="scientific">Poecilia latipinna</name>
    <name type="common">sailfin molly</name>
    <dbReference type="NCBI Taxonomy" id="48699"/>
    <lineage>
        <taxon>Eukaryota</taxon>
        <taxon>Metazoa</taxon>
        <taxon>Chordata</taxon>
        <taxon>Craniata</taxon>
        <taxon>Vertebrata</taxon>
        <taxon>Euteleostomi</taxon>
        <taxon>Actinopterygii</taxon>
        <taxon>Neopterygii</taxon>
        <taxon>Teleostei</taxon>
        <taxon>Neoteleostei</taxon>
        <taxon>Acanthomorphata</taxon>
        <taxon>Ovalentaria</taxon>
        <taxon>Atherinomorphae</taxon>
        <taxon>Cyprinodontiformes</taxon>
        <taxon>Poeciliidae</taxon>
        <taxon>Poeciliinae</taxon>
        <taxon>Poecilia</taxon>
    </lineage>
</organism>
<sequence>MAVDVPGLVSVIVFYVCILAIGVWGSRKSKKVEKKCSSSKSEIAIIGGRNINILVGIFTMTATWVGGGYIMGTAESVYSPTQGLVWALGPPAYVLCFFVAGLFFAKPMRSKRYVTMLDPFQNRYGKAFTVTLLLPALVSDILWVACILAALGGTMSIILGLSSTISIIISAAVSIVYTLLGGLYSVAYTDIIQLCFIFFSLWLCVPFMVLSPAVTHSAYEDTLCVYSQFCFTWHEVRNVRCDKCKVVSFSNPVLLVLQALGGLSYQALYQRILSAASSVQAQISCFAAALTVFIMGIPSVVIGVMASAADWNQTAYGLPPPFERGETGKILPLALQHLTPTWVAVLGTGSVAAAVMSSMDSVLLSSASMFTQNIYKTTLRKTASERELQWVIRISVLVVGLAGTGLAFGDDSVFSLWVLSGDLLYCVIFPQLLCVLHFQHANTYGAFFGFVVGLLLRGLSGEPILGIPPVLLYPGWREENNVIRQYFPYRTVAMLFSVVSIPAVSCLLKLIFEHQLIPQSWDFLQVFKKKNEVEEDEAPDPCEEMNQVHNTKF</sequence>
<name>A0A3B3UM79_9TELE</name>
<feature type="transmembrane region" description="Helical" evidence="14">
    <location>
        <begin position="285"/>
        <end position="309"/>
    </location>
</feature>
<feature type="transmembrane region" description="Helical" evidence="14">
    <location>
        <begin position="447"/>
        <end position="472"/>
    </location>
</feature>